<sequence>MEYREILRPPLQTLAFIYFLLGSIVIAIWAALPAPATQISFILSLLLLLLIARSLSSKIILANDVLYVGKAAIETKFIAEVILLDKKEMALERTVRIDPAAHLSLKFWEPKGVKIILQDERDPTPYWLVTTKRGEELKSAILQRS</sequence>
<feature type="transmembrane region" description="Helical" evidence="1">
    <location>
        <begin position="38"/>
        <end position="55"/>
    </location>
</feature>
<organism evidence="2">
    <name type="scientific">freshwater metagenome</name>
    <dbReference type="NCBI Taxonomy" id="449393"/>
    <lineage>
        <taxon>unclassified sequences</taxon>
        <taxon>metagenomes</taxon>
        <taxon>ecological metagenomes</taxon>
    </lineage>
</organism>
<dbReference type="EMBL" id="CAFBLW010000032">
    <property type="protein sequence ID" value="CAB4874791.1"/>
    <property type="molecule type" value="Genomic_DNA"/>
</dbReference>
<dbReference type="InterPro" id="IPR021443">
    <property type="entry name" value="DUF3093"/>
</dbReference>
<accession>A0A6J7DW64</accession>
<keyword evidence="1" id="KW-0812">Transmembrane</keyword>
<feature type="transmembrane region" description="Helical" evidence="1">
    <location>
        <begin position="12"/>
        <end position="32"/>
    </location>
</feature>
<proteinExistence type="predicted"/>
<keyword evidence="1" id="KW-0472">Membrane</keyword>
<keyword evidence="1" id="KW-1133">Transmembrane helix</keyword>
<dbReference type="AlphaFoldDB" id="A0A6J7DW64"/>
<dbReference type="Pfam" id="PF11292">
    <property type="entry name" value="DUF3093"/>
    <property type="match status" value="1"/>
</dbReference>
<protein>
    <submittedName>
        <fullName evidence="2">Unannotated protein</fullName>
    </submittedName>
</protein>
<evidence type="ECO:0000256" key="1">
    <source>
        <dbReference type="SAM" id="Phobius"/>
    </source>
</evidence>
<evidence type="ECO:0000313" key="2">
    <source>
        <dbReference type="EMBL" id="CAB4874791.1"/>
    </source>
</evidence>
<gene>
    <name evidence="2" type="ORF">UFOPK3461_00540</name>
</gene>
<reference evidence="2" key="1">
    <citation type="submission" date="2020-05" db="EMBL/GenBank/DDBJ databases">
        <authorList>
            <person name="Chiriac C."/>
            <person name="Salcher M."/>
            <person name="Ghai R."/>
            <person name="Kavagutti S V."/>
        </authorList>
    </citation>
    <scope>NUCLEOTIDE SEQUENCE</scope>
</reference>
<name>A0A6J7DW64_9ZZZZ</name>